<dbReference type="Gene3D" id="3.10.110.10">
    <property type="entry name" value="Ubiquitin Conjugating Enzyme"/>
    <property type="match status" value="2"/>
</dbReference>
<evidence type="ECO:0000313" key="3">
    <source>
        <dbReference type="Ensembl" id="ENSRBIP00000006938.1"/>
    </source>
</evidence>
<name>A0A2K6K6P5_RHIBE</name>
<proteinExistence type="predicted"/>
<evidence type="ECO:0000313" key="4">
    <source>
        <dbReference type="Proteomes" id="UP000233180"/>
    </source>
</evidence>
<dbReference type="Pfam" id="PF00179">
    <property type="entry name" value="UQ_con"/>
    <property type="match status" value="1"/>
</dbReference>
<dbReference type="GO" id="GO:0070936">
    <property type="term" value="P:protein K48-linked ubiquitination"/>
    <property type="evidence" value="ECO:0007669"/>
    <property type="project" value="Ensembl"/>
</dbReference>
<dbReference type="AlphaFoldDB" id="A0A2K6K6P5"/>
<dbReference type="InterPro" id="IPR016135">
    <property type="entry name" value="UBQ-conjugating_enzyme/RWD"/>
</dbReference>
<feature type="compositionally biased region" description="Acidic residues" evidence="1">
    <location>
        <begin position="187"/>
        <end position="222"/>
    </location>
</feature>
<dbReference type="GO" id="GO:0005829">
    <property type="term" value="C:cytosol"/>
    <property type="evidence" value="ECO:0007669"/>
    <property type="project" value="Ensembl"/>
</dbReference>
<accession>A0A2K6K6P5</accession>
<protein>
    <submittedName>
        <fullName evidence="3">Cell division cycle 34, ubiqiutin conjugating enzyme</fullName>
    </submittedName>
    <submittedName>
        <fullName evidence="3">Cell division cycle 34, ubiquitin conjugating enzyme</fullName>
    </submittedName>
</protein>
<dbReference type="SMART" id="SM00212">
    <property type="entry name" value="UBCc"/>
    <property type="match status" value="1"/>
</dbReference>
<keyword evidence="4" id="KW-1185">Reference proteome</keyword>
<sequence length="222" mass="24444">MARPLVPSSQKALLLELKGLQEEPVEGFRVTLVDEGDLYNWEVAIFGPPNTYYEGGYFKVSAATPARPARRPGLHPRVYVTCVGASLPPPEGWGVLGHPTPTHSPRRTILLSVISLLNEPNTFSPANVDASVMYRKWKESKGKDREYTDIIRKQVLGTKVDAERDGVKVPTTLAEYCVKTKAPAPDEGSDLFYDDYYEDGEGGEEADSCFGDDEDDSGTEES</sequence>
<dbReference type="STRING" id="61621.ENSRBIP00000006938"/>
<reference evidence="3 4" key="1">
    <citation type="submission" date="2016-06" db="EMBL/GenBank/DDBJ databases">
        <title>Genome of Rhinopithecus bieti.</title>
        <authorList>
            <person name="Wu"/>
            <person name="C.-I. and Zhang"/>
            <person name="Y."/>
        </authorList>
    </citation>
    <scope>NUCLEOTIDE SEQUENCE</scope>
</reference>
<dbReference type="SUPFAM" id="SSF54495">
    <property type="entry name" value="UBC-like"/>
    <property type="match status" value="1"/>
</dbReference>
<feature type="region of interest" description="Disordered" evidence="1">
    <location>
        <begin position="182"/>
        <end position="222"/>
    </location>
</feature>
<dbReference type="GeneTree" id="ENSGT00940000160356"/>
<feature type="domain" description="UBC core" evidence="2">
    <location>
        <begin position="8"/>
        <end position="160"/>
    </location>
</feature>
<organism evidence="3 4">
    <name type="scientific">Rhinopithecus bieti</name>
    <name type="common">Black snub-nosed monkey</name>
    <name type="synonym">Pygathrix bieti</name>
    <dbReference type="NCBI Taxonomy" id="61621"/>
    <lineage>
        <taxon>Eukaryota</taxon>
        <taxon>Metazoa</taxon>
        <taxon>Chordata</taxon>
        <taxon>Craniata</taxon>
        <taxon>Vertebrata</taxon>
        <taxon>Euteleostomi</taxon>
        <taxon>Mammalia</taxon>
        <taxon>Eutheria</taxon>
        <taxon>Euarchontoglires</taxon>
        <taxon>Primates</taxon>
        <taxon>Haplorrhini</taxon>
        <taxon>Catarrhini</taxon>
        <taxon>Cercopithecidae</taxon>
        <taxon>Colobinae</taxon>
        <taxon>Rhinopithecus</taxon>
    </lineage>
</organism>
<dbReference type="GO" id="GO:0016607">
    <property type="term" value="C:nuclear speck"/>
    <property type="evidence" value="ECO:0007669"/>
    <property type="project" value="Ensembl"/>
</dbReference>
<dbReference type="PANTHER" id="PTHR24067">
    <property type="entry name" value="UBIQUITIN-CONJUGATING ENZYME E2"/>
    <property type="match status" value="1"/>
</dbReference>
<dbReference type="GO" id="GO:0035458">
    <property type="term" value="P:cellular response to interferon-beta"/>
    <property type="evidence" value="ECO:0007669"/>
    <property type="project" value="Ensembl"/>
</dbReference>
<dbReference type="InterPro" id="IPR050113">
    <property type="entry name" value="Ub_conjugating_enzyme"/>
</dbReference>
<reference evidence="3" key="2">
    <citation type="submission" date="2025-08" db="UniProtKB">
        <authorList>
            <consortium name="Ensembl"/>
        </authorList>
    </citation>
    <scope>IDENTIFICATION</scope>
</reference>
<dbReference type="GO" id="GO:0043161">
    <property type="term" value="P:proteasome-mediated ubiquitin-dependent protein catabolic process"/>
    <property type="evidence" value="ECO:0007669"/>
    <property type="project" value="Ensembl"/>
</dbReference>
<dbReference type="PROSITE" id="PS50127">
    <property type="entry name" value="UBC_2"/>
    <property type="match status" value="1"/>
</dbReference>
<evidence type="ECO:0000259" key="2">
    <source>
        <dbReference type="PROSITE" id="PS50127"/>
    </source>
</evidence>
<dbReference type="Proteomes" id="UP000233180">
    <property type="component" value="Unassembled WGS sequence"/>
</dbReference>
<reference evidence="3" key="3">
    <citation type="submission" date="2025-09" db="UniProtKB">
        <authorList>
            <consortium name="Ensembl"/>
        </authorList>
    </citation>
    <scope>IDENTIFICATION</scope>
</reference>
<evidence type="ECO:0000256" key="1">
    <source>
        <dbReference type="SAM" id="MobiDB-lite"/>
    </source>
</evidence>
<dbReference type="Ensembl" id="ENSRBIT00000030379.1">
    <property type="protein sequence ID" value="ENSRBIP00000006938.1"/>
    <property type="gene ID" value="ENSRBIG00000027218.1"/>
</dbReference>
<dbReference type="GO" id="GO:0061631">
    <property type="term" value="F:ubiquitin conjugating enzyme activity"/>
    <property type="evidence" value="ECO:0007669"/>
    <property type="project" value="Ensembl"/>
</dbReference>
<gene>
    <name evidence="3" type="primary">CDC34</name>
</gene>
<dbReference type="InterPro" id="IPR000608">
    <property type="entry name" value="UBC"/>
</dbReference>